<sequence>MENMGSGCLREGWANGRNLWFSSASAIVEPPRDGNCGGVKVCLKVV</sequence>
<evidence type="ECO:0000313" key="2">
    <source>
        <dbReference type="Proteomes" id="UP000292568"/>
    </source>
</evidence>
<evidence type="ECO:0000313" key="1">
    <source>
        <dbReference type="EMBL" id="RYQ12116.1"/>
    </source>
</evidence>
<dbReference type="EMBL" id="RYUH01000004">
    <property type="protein sequence ID" value="RYQ12116.1"/>
    <property type="molecule type" value="Genomic_DNA"/>
</dbReference>
<accession>A0A4Q5A2C7</accession>
<gene>
    <name evidence="1" type="ORF">PG2093B_0222</name>
</gene>
<organism evidence="1 2">
    <name type="scientific">Bifidobacterium pseudolongum subsp. globosum</name>
    <dbReference type="NCBI Taxonomy" id="1690"/>
    <lineage>
        <taxon>Bacteria</taxon>
        <taxon>Bacillati</taxon>
        <taxon>Actinomycetota</taxon>
        <taxon>Actinomycetes</taxon>
        <taxon>Bifidobacteriales</taxon>
        <taxon>Bifidobacteriaceae</taxon>
        <taxon>Bifidobacterium</taxon>
    </lineage>
</organism>
<dbReference type="Proteomes" id="UP000292568">
    <property type="component" value="Unassembled WGS sequence"/>
</dbReference>
<protein>
    <submittedName>
        <fullName evidence="1">Uncharacterized protein</fullName>
    </submittedName>
</protein>
<name>A0A4Q5A2C7_9BIFI</name>
<proteinExistence type="predicted"/>
<dbReference type="AlphaFoldDB" id="A0A4Q5A2C7"/>
<reference evidence="1 2" key="1">
    <citation type="submission" date="2018-12" db="EMBL/GenBank/DDBJ databases">
        <title>Unveiling genomic diversity among members of the Bifidobacterium pseudolongum species, a widely distributed gut commensal of the animal kingdom.</title>
        <authorList>
            <person name="Lugli G.A."/>
            <person name="Duranti S."/>
            <person name="Albert K."/>
            <person name="Mancabelli L."/>
            <person name="Napoli S."/>
            <person name="Viappiani A."/>
            <person name="Anzalone R."/>
            <person name="Longhi G."/>
            <person name="Milani C."/>
            <person name="Turroni F."/>
            <person name="Alessandri G."/>
            <person name="Sela D.A."/>
            <person name="Van Sinderen D."/>
            <person name="Ventura M."/>
        </authorList>
    </citation>
    <scope>NUCLEOTIDE SEQUENCE [LARGE SCALE GENOMIC DNA]</scope>
    <source>
        <strain evidence="1 2">2093B</strain>
    </source>
</reference>
<comment type="caution">
    <text evidence="1">The sequence shown here is derived from an EMBL/GenBank/DDBJ whole genome shotgun (WGS) entry which is preliminary data.</text>
</comment>